<accession>A0ACB8EVW5</accession>
<evidence type="ECO:0000313" key="2">
    <source>
        <dbReference type="Proteomes" id="UP000827872"/>
    </source>
</evidence>
<comment type="caution">
    <text evidence="1">The sequence shown here is derived from an EMBL/GenBank/DDBJ whole genome shotgun (WGS) entry which is preliminary data.</text>
</comment>
<gene>
    <name evidence="1" type="ORF">K3G42_011984</name>
</gene>
<name>A0ACB8EVW5_9SAUR</name>
<organism evidence="1 2">
    <name type="scientific">Sphaerodactylus townsendi</name>
    <dbReference type="NCBI Taxonomy" id="933632"/>
    <lineage>
        <taxon>Eukaryota</taxon>
        <taxon>Metazoa</taxon>
        <taxon>Chordata</taxon>
        <taxon>Craniata</taxon>
        <taxon>Vertebrata</taxon>
        <taxon>Euteleostomi</taxon>
        <taxon>Lepidosauria</taxon>
        <taxon>Squamata</taxon>
        <taxon>Bifurcata</taxon>
        <taxon>Gekkota</taxon>
        <taxon>Sphaerodactylidae</taxon>
        <taxon>Sphaerodactylus</taxon>
    </lineage>
</organism>
<evidence type="ECO:0000313" key="1">
    <source>
        <dbReference type="EMBL" id="KAH7996906.1"/>
    </source>
</evidence>
<dbReference type="EMBL" id="CM037628">
    <property type="protein sequence ID" value="KAH7996906.1"/>
    <property type="molecule type" value="Genomic_DNA"/>
</dbReference>
<dbReference type="Proteomes" id="UP000827872">
    <property type="component" value="Linkage Group LG15"/>
</dbReference>
<sequence length="376" mass="42164">MLQFSFEDALYVLRMPVTLPFLLLTISLPKPSIVWHRATEGKHHFRCTSPEKYAGGWFSLHQGDSQEPVAEKKALPTQSEVTFIVPGFGSSEQFHCSYQVWEAGKTFCSPFSDPANITEDQYPKPSIAVSPGTEVSAGQDWIIRCWAPLPGVAFVLYQGRDFRMEVTPRGDSYMAEFFLKNVTVADTGRYTCYYHSIVEPFVWSNVSNPVQLKVTDAAEFPVYQEVWVDSAGSYRVNCSAPSKSGGWFYLYQDGQLLAGTRAGQDDQTASFNLTEETLRAITGELSCQYGLYWLNDTDVSTEDSRSRRTDFTKANVWRLGLGAGVLLAALLFVADACWNERRREDCEPSEETLDWQDPRGPMEALICKTSCPATCV</sequence>
<proteinExistence type="predicted"/>
<keyword evidence="2" id="KW-1185">Reference proteome</keyword>
<protein>
    <submittedName>
        <fullName evidence="1">Uncharacterized protein</fullName>
    </submittedName>
</protein>
<reference evidence="1" key="1">
    <citation type="submission" date="2021-08" db="EMBL/GenBank/DDBJ databases">
        <title>The first chromosome-level gecko genome reveals the dynamic sex chromosomes of Neotropical dwarf geckos (Sphaerodactylidae: Sphaerodactylus).</title>
        <authorList>
            <person name="Pinto B.J."/>
            <person name="Keating S.E."/>
            <person name="Gamble T."/>
        </authorList>
    </citation>
    <scope>NUCLEOTIDE SEQUENCE</scope>
    <source>
        <strain evidence="1">TG3544</strain>
    </source>
</reference>